<keyword evidence="1" id="KW-0812">Transmembrane</keyword>
<sequence>MVPGVPGSPGAPARHDDAMGLSPAEAALTGTAFGALATFSSAWLIQRATTRRERENRVWDRRMAVYDEVMMVVRRMADLRETVRRTGAFPERRPGDTGPADAMSPLLARLEIYGSDALLAACKRAFAARRRWNLAWGTWHTQRDNNPRISDNDEFWVEFKKTVKKSRKADHRLLALLRAEIHPQRISMGQKLLTRLKRIRLLKPRRRRSISP</sequence>
<keyword evidence="1" id="KW-1133">Transmembrane helix</keyword>
<keyword evidence="1" id="KW-0472">Membrane</keyword>
<keyword evidence="3" id="KW-1185">Reference proteome</keyword>
<organism evidence="2 3">
    <name type="scientific">Streptomyces atriruber</name>
    <dbReference type="NCBI Taxonomy" id="545121"/>
    <lineage>
        <taxon>Bacteria</taxon>
        <taxon>Bacillati</taxon>
        <taxon>Actinomycetota</taxon>
        <taxon>Actinomycetes</taxon>
        <taxon>Kitasatosporales</taxon>
        <taxon>Streptomycetaceae</taxon>
        <taxon>Streptomyces</taxon>
    </lineage>
</organism>
<proteinExistence type="predicted"/>
<dbReference type="Proteomes" id="UP001551176">
    <property type="component" value="Unassembled WGS sequence"/>
</dbReference>
<accession>A0ABV3BTJ8</accession>
<evidence type="ECO:0000256" key="1">
    <source>
        <dbReference type="SAM" id="Phobius"/>
    </source>
</evidence>
<evidence type="ECO:0000313" key="2">
    <source>
        <dbReference type="EMBL" id="MEU6823637.1"/>
    </source>
</evidence>
<protein>
    <submittedName>
        <fullName evidence="2">Uncharacterized protein</fullName>
    </submittedName>
</protein>
<evidence type="ECO:0000313" key="3">
    <source>
        <dbReference type="Proteomes" id="UP001551176"/>
    </source>
</evidence>
<name>A0ABV3BTJ8_9ACTN</name>
<dbReference type="RefSeq" id="WP_359352462.1">
    <property type="nucleotide sequence ID" value="NZ_JBEYXV010000012.1"/>
</dbReference>
<feature type="transmembrane region" description="Helical" evidence="1">
    <location>
        <begin position="26"/>
        <end position="45"/>
    </location>
</feature>
<gene>
    <name evidence="2" type="ORF">ABZ921_23635</name>
</gene>
<dbReference type="EMBL" id="JBEYXV010000012">
    <property type="protein sequence ID" value="MEU6823637.1"/>
    <property type="molecule type" value="Genomic_DNA"/>
</dbReference>
<reference evidence="2 3" key="1">
    <citation type="submission" date="2024-06" db="EMBL/GenBank/DDBJ databases">
        <title>The Natural Products Discovery Center: Release of the First 8490 Sequenced Strains for Exploring Actinobacteria Biosynthetic Diversity.</title>
        <authorList>
            <person name="Kalkreuter E."/>
            <person name="Kautsar S.A."/>
            <person name="Yang D."/>
            <person name="Bader C.D."/>
            <person name="Teijaro C.N."/>
            <person name="Fluegel L."/>
            <person name="Davis C.M."/>
            <person name="Simpson J.R."/>
            <person name="Lauterbach L."/>
            <person name="Steele A.D."/>
            <person name="Gui C."/>
            <person name="Meng S."/>
            <person name="Li G."/>
            <person name="Viehrig K."/>
            <person name="Ye F."/>
            <person name="Su P."/>
            <person name="Kiefer A.F."/>
            <person name="Nichols A."/>
            <person name="Cepeda A.J."/>
            <person name="Yan W."/>
            <person name="Fan B."/>
            <person name="Jiang Y."/>
            <person name="Adhikari A."/>
            <person name="Zheng C.-J."/>
            <person name="Schuster L."/>
            <person name="Cowan T.M."/>
            <person name="Smanski M.J."/>
            <person name="Chevrette M.G."/>
            <person name="De Carvalho L.P.S."/>
            <person name="Shen B."/>
        </authorList>
    </citation>
    <scope>NUCLEOTIDE SEQUENCE [LARGE SCALE GENOMIC DNA]</scope>
    <source>
        <strain evidence="2 3">NPDC046838</strain>
    </source>
</reference>
<comment type="caution">
    <text evidence="2">The sequence shown here is derived from an EMBL/GenBank/DDBJ whole genome shotgun (WGS) entry which is preliminary data.</text>
</comment>